<accession>A0AAE1X062</accession>
<keyword evidence="3" id="KW-1185">Reference proteome</keyword>
<dbReference type="EMBL" id="JACGWL010000005">
    <property type="protein sequence ID" value="KAK4402299.1"/>
    <property type="molecule type" value="Genomic_DNA"/>
</dbReference>
<reference evidence="2" key="1">
    <citation type="submission" date="2020-06" db="EMBL/GenBank/DDBJ databases">
        <authorList>
            <person name="Li T."/>
            <person name="Hu X."/>
            <person name="Zhang T."/>
            <person name="Song X."/>
            <person name="Zhang H."/>
            <person name="Dai N."/>
            <person name="Sheng W."/>
            <person name="Hou X."/>
            <person name="Wei L."/>
        </authorList>
    </citation>
    <scope>NUCLEOTIDE SEQUENCE</scope>
    <source>
        <strain evidence="2">K16</strain>
        <tissue evidence="2">Leaf</tissue>
    </source>
</reference>
<protein>
    <submittedName>
        <fullName evidence="2">Uncharacterized protein</fullName>
    </submittedName>
</protein>
<evidence type="ECO:0000313" key="2">
    <source>
        <dbReference type="EMBL" id="KAK4402299.1"/>
    </source>
</evidence>
<dbReference type="Proteomes" id="UP001289374">
    <property type="component" value="Unassembled WGS sequence"/>
</dbReference>
<name>A0AAE1X062_9LAMI</name>
<reference evidence="2" key="2">
    <citation type="journal article" date="2024" name="Plant">
        <title>Genomic evolution and insights into agronomic trait innovations of Sesamum species.</title>
        <authorList>
            <person name="Miao H."/>
            <person name="Wang L."/>
            <person name="Qu L."/>
            <person name="Liu H."/>
            <person name="Sun Y."/>
            <person name="Le M."/>
            <person name="Wang Q."/>
            <person name="Wei S."/>
            <person name="Zheng Y."/>
            <person name="Lin W."/>
            <person name="Duan Y."/>
            <person name="Cao H."/>
            <person name="Xiong S."/>
            <person name="Wang X."/>
            <person name="Wei L."/>
            <person name="Li C."/>
            <person name="Ma Q."/>
            <person name="Ju M."/>
            <person name="Zhao R."/>
            <person name="Li G."/>
            <person name="Mu C."/>
            <person name="Tian Q."/>
            <person name="Mei H."/>
            <person name="Zhang T."/>
            <person name="Gao T."/>
            <person name="Zhang H."/>
        </authorList>
    </citation>
    <scope>NUCLEOTIDE SEQUENCE</scope>
    <source>
        <strain evidence="2">K16</strain>
    </source>
</reference>
<evidence type="ECO:0000256" key="1">
    <source>
        <dbReference type="SAM" id="MobiDB-lite"/>
    </source>
</evidence>
<dbReference type="AlphaFoldDB" id="A0AAE1X062"/>
<feature type="compositionally biased region" description="Polar residues" evidence="1">
    <location>
        <begin position="1"/>
        <end position="16"/>
    </location>
</feature>
<evidence type="ECO:0000313" key="3">
    <source>
        <dbReference type="Proteomes" id="UP001289374"/>
    </source>
</evidence>
<comment type="caution">
    <text evidence="2">The sequence shown here is derived from an EMBL/GenBank/DDBJ whole genome shotgun (WGS) entry which is preliminary data.</text>
</comment>
<feature type="region of interest" description="Disordered" evidence="1">
    <location>
        <begin position="1"/>
        <end position="21"/>
    </location>
</feature>
<proteinExistence type="predicted"/>
<organism evidence="2 3">
    <name type="scientific">Sesamum angolense</name>
    <dbReference type="NCBI Taxonomy" id="2727404"/>
    <lineage>
        <taxon>Eukaryota</taxon>
        <taxon>Viridiplantae</taxon>
        <taxon>Streptophyta</taxon>
        <taxon>Embryophyta</taxon>
        <taxon>Tracheophyta</taxon>
        <taxon>Spermatophyta</taxon>
        <taxon>Magnoliopsida</taxon>
        <taxon>eudicotyledons</taxon>
        <taxon>Gunneridae</taxon>
        <taxon>Pentapetalae</taxon>
        <taxon>asterids</taxon>
        <taxon>lamiids</taxon>
        <taxon>Lamiales</taxon>
        <taxon>Pedaliaceae</taxon>
        <taxon>Sesamum</taxon>
    </lineage>
</organism>
<gene>
    <name evidence="2" type="ORF">Sango_0970600</name>
</gene>
<sequence length="103" mass="10858">MAATSATTFSIGSIASTGPKDGHMQSLAFSIKLNPKNHLRSFSGLKAATSVSCESESSFLGSESSLVLERSYNTKAQKHSQRSYSYVQPHASYKVAILGAAGV</sequence>